<evidence type="ECO:0000313" key="3">
    <source>
        <dbReference type="Proteomes" id="UP000256964"/>
    </source>
</evidence>
<dbReference type="OrthoDB" id="6333297at2759"/>
<dbReference type="InterPro" id="IPR013087">
    <property type="entry name" value="Znf_C2H2_type"/>
</dbReference>
<feature type="domain" description="C2H2-type" evidence="1">
    <location>
        <begin position="10"/>
        <end position="32"/>
    </location>
</feature>
<name>A0A371D0N6_9APHY</name>
<evidence type="ECO:0000259" key="1">
    <source>
        <dbReference type="PROSITE" id="PS00028"/>
    </source>
</evidence>
<dbReference type="EMBL" id="KZ857430">
    <property type="protein sequence ID" value="RDX46093.1"/>
    <property type="molecule type" value="Genomic_DNA"/>
</dbReference>
<reference evidence="2 3" key="1">
    <citation type="journal article" date="2018" name="Biotechnol. Biofuels">
        <title>Integrative visual omics of the white-rot fungus Polyporus brumalis exposes the biotechnological potential of its oxidative enzymes for delignifying raw plant biomass.</title>
        <authorList>
            <person name="Miyauchi S."/>
            <person name="Rancon A."/>
            <person name="Drula E."/>
            <person name="Hage H."/>
            <person name="Chaduli D."/>
            <person name="Favel A."/>
            <person name="Grisel S."/>
            <person name="Henrissat B."/>
            <person name="Herpoel-Gimbert I."/>
            <person name="Ruiz-Duenas F.J."/>
            <person name="Chevret D."/>
            <person name="Hainaut M."/>
            <person name="Lin J."/>
            <person name="Wang M."/>
            <person name="Pangilinan J."/>
            <person name="Lipzen A."/>
            <person name="Lesage-Meessen L."/>
            <person name="Navarro D."/>
            <person name="Riley R."/>
            <person name="Grigoriev I.V."/>
            <person name="Zhou S."/>
            <person name="Raouche S."/>
            <person name="Rosso M.N."/>
        </authorList>
    </citation>
    <scope>NUCLEOTIDE SEQUENCE [LARGE SCALE GENOMIC DNA]</scope>
    <source>
        <strain evidence="2 3">BRFM 1820</strain>
    </source>
</reference>
<evidence type="ECO:0000313" key="2">
    <source>
        <dbReference type="EMBL" id="RDX46093.1"/>
    </source>
</evidence>
<accession>A0A371D0N6</accession>
<keyword evidence="3" id="KW-1185">Reference proteome</keyword>
<gene>
    <name evidence="2" type="ORF">OH76DRAFT_896269</name>
</gene>
<protein>
    <recommendedName>
        <fullName evidence="1">C2H2-type domain-containing protein</fullName>
    </recommendedName>
</protein>
<organism evidence="2 3">
    <name type="scientific">Lentinus brumalis</name>
    <dbReference type="NCBI Taxonomy" id="2498619"/>
    <lineage>
        <taxon>Eukaryota</taxon>
        <taxon>Fungi</taxon>
        <taxon>Dikarya</taxon>
        <taxon>Basidiomycota</taxon>
        <taxon>Agaricomycotina</taxon>
        <taxon>Agaricomycetes</taxon>
        <taxon>Polyporales</taxon>
        <taxon>Polyporaceae</taxon>
        <taxon>Lentinus</taxon>
    </lineage>
</organism>
<sequence length="163" mass="18184">MTLAPKTVFCYECRKGFRTEKGCRAHGTAKKHQWQTPSGAALSIDVPTAPRGLAVDLYSQVVTLAAHVQGEHITSQFVYCPLCARRWGTWFELNRHYTEEHPVDPALKDVLRKEIDAKFYKSAAHEARPTNASEVAALPTVSDSRMSGEPKQAVLKFPAANWM</sequence>
<dbReference type="AlphaFoldDB" id="A0A371D0N6"/>
<dbReference type="Proteomes" id="UP000256964">
    <property type="component" value="Unassembled WGS sequence"/>
</dbReference>
<feature type="domain" description="C2H2-type" evidence="1">
    <location>
        <begin position="80"/>
        <end position="101"/>
    </location>
</feature>
<proteinExistence type="predicted"/>
<dbReference type="PROSITE" id="PS00028">
    <property type="entry name" value="ZINC_FINGER_C2H2_1"/>
    <property type="match status" value="2"/>
</dbReference>